<proteinExistence type="predicted"/>
<dbReference type="Proteomes" id="UP000321389">
    <property type="component" value="Chromosome"/>
</dbReference>
<sequence>MENLPRDDARQLLNAILSELRGLLSEEFFSPASLSYHPVRDKIARFAWSLNPPAPELQEFLRRHGHSSEAWLPIDVGALDGIETAELLLRLKINISGDRWAKGALAPAFASGTLLRALERIDAGLDGLI</sequence>
<reference evidence="1" key="1">
    <citation type="submission" date="2020-04" db="EMBL/GenBank/DDBJ databases">
        <title>Nitratireductor sp. nov. isolated from mangrove soil.</title>
        <authorList>
            <person name="Ye Y."/>
        </authorList>
    </citation>
    <scope>NUCLEOTIDE SEQUENCE</scope>
    <source>
        <strain evidence="1">SY7</strain>
    </source>
</reference>
<keyword evidence="2" id="KW-1185">Reference proteome</keyword>
<protein>
    <submittedName>
        <fullName evidence="1">Uncharacterized protein</fullName>
    </submittedName>
</protein>
<gene>
    <name evidence="1" type="ORF">FQ775_07110</name>
</gene>
<evidence type="ECO:0000313" key="1">
    <source>
        <dbReference type="EMBL" id="QDZ00169.1"/>
    </source>
</evidence>
<organism evidence="1 2">
    <name type="scientific">Nitratireductor mangrovi</name>
    <dbReference type="NCBI Taxonomy" id="2599600"/>
    <lineage>
        <taxon>Bacteria</taxon>
        <taxon>Pseudomonadati</taxon>
        <taxon>Pseudomonadota</taxon>
        <taxon>Alphaproteobacteria</taxon>
        <taxon>Hyphomicrobiales</taxon>
        <taxon>Phyllobacteriaceae</taxon>
        <taxon>Nitratireductor</taxon>
    </lineage>
</organism>
<accession>A0A5B8KX75</accession>
<dbReference type="KEGG" id="niy:FQ775_07110"/>
<dbReference type="EMBL" id="CP042301">
    <property type="protein sequence ID" value="QDZ00169.1"/>
    <property type="molecule type" value="Genomic_DNA"/>
</dbReference>
<dbReference type="AlphaFoldDB" id="A0A5B8KX75"/>
<dbReference type="RefSeq" id="WP_146298818.1">
    <property type="nucleotide sequence ID" value="NZ_CP042301.2"/>
</dbReference>
<evidence type="ECO:0000313" key="2">
    <source>
        <dbReference type="Proteomes" id="UP000321389"/>
    </source>
</evidence>
<dbReference type="OrthoDB" id="9763537at2"/>
<name>A0A5B8KX75_9HYPH</name>